<proteinExistence type="predicted"/>
<name>T1IJJ1_STRMM</name>
<evidence type="ECO:0000259" key="7">
    <source>
        <dbReference type="PROSITE" id="PS51471"/>
    </source>
</evidence>
<feature type="domain" description="Fe2OG dioxygenase" evidence="7">
    <location>
        <begin position="75"/>
        <end position="164"/>
    </location>
</feature>
<dbReference type="Pfam" id="PF13640">
    <property type="entry name" value="2OG-FeII_Oxy_3"/>
    <property type="match status" value="1"/>
</dbReference>
<dbReference type="AlphaFoldDB" id="T1IJJ1"/>
<dbReference type="PANTHER" id="PTHR10869:SF244">
    <property type="entry name" value="PROLYL 4-HYDROXYLASE SUBUNIT ALPHA-2"/>
    <property type="match status" value="1"/>
</dbReference>
<dbReference type="GO" id="GO:0004656">
    <property type="term" value="F:procollagen-proline 4-dioxygenase activity"/>
    <property type="evidence" value="ECO:0007669"/>
    <property type="project" value="TreeGrafter"/>
</dbReference>
<evidence type="ECO:0000256" key="2">
    <source>
        <dbReference type="ARBA" id="ARBA00022723"/>
    </source>
</evidence>
<dbReference type="GO" id="GO:0005506">
    <property type="term" value="F:iron ion binding"/>
    <property type="evidence" value="ECO:0007669"/>
    <property type="project" value="InterPro"/>
</dbReference>
<evidence type="ECO:0000256" key="1">
    <source>
        <dbReference type="ARBA" id="ARBA00001961"/>
    </source>
</evidence>
<comment type="cofactor">
    <cofactor evidence="1">
        <name>L-ascorbate</name>
        <dbReference type="ChEBI" id="CHEBI:38290"/>
    </cofactor>
</comment>
<dbReference type="InterPro" id="IPR045054">
    <property type="entry name" value="P4HA-like"/>
</dbReference>
<dbReference type="HOGENOM" id="CLU_058132_4_2_1"/>
<dbReference type="PANTHER" id="PTHR10869">
    <property type="entry name" value="PROLYL 4-HYDROXYLASE ALPHA SUBUNIT"/>
    <property type="match status" value="1"/>
</dbReference>
<dbReference type="PROSITE" id="PS51471">
    <property type="entry name" value="FE2OG_OXY"/>
    <property type="match status" value="1"/>
</dbReference>
<evidence type="ECO:0000256" key="3">
    <source>
        <dbReference type="ARBA" id="ARBA00022896"/>
    </source>
</evidence>
<dbReference type="PhylomeDB" id="T1IJJ1"/>
<keyword evidence="4" id="KW-0223">Dioxygenase</keyword>
<evidence type="ECO:0000256" key="4">
    <source>
        <dbReference type="ARBA" id="ARBA00022964"/>
    </source>
</evidence>
<dbReference type="EMBL" id="JH430299">
    <property type="status" value="NOT_ANNOTATED_CDS"/>
    <property type="molecule type" value="Genomic_DNA"/>
</dbReference>
<protein>
    <recommendedName>
        <fullName evidence="7">Fe2OG dioxygenase domain-containing protein</fullName>
    </recommendedName>
</protein>
<keyword evidence="3" id="KW-0847">Vitamin C</keyword>
<accession>T1IJJ1</accession>
<dbReference type="GO" id="GO:0031418">
    <property type="term" value="F:L-ascorbic acid binding"/>
    <property type="evidence" value="ECO:0007669"/>
    <property type="project" value="UniProtKB-KW"/>
</dbReference>
<dbReference type="STRING" id="126957.T1IJJ1"/>
<dbReference type="OMA" id="AHKEDEM"/>
<reference evidence="8" key="2">
    <citation type="submission" date="2015-02" db="UniProtKB">
        <authorList>
            <consortium name="EnsemblMetazoa"/>
        </authorList>
    </citation>
    <scope>IDENTIFICATION</scope>
</reference>
<dbReference type="SMART" id="SM00702">
    <property type="entry name" value="P4Hc"/>
    <property type="match status" value="1"/>
</dbReference>
<evidence type="ECO:0000256" key="6">
    <source>
        <dbReference type="ARBA" id="ARBA00023004"/>
    </source>
</evidence>
<dbReference type="GO" id="GO:0005783">
    <property type="term" value="C:endoplasmic reticulum"/>
    <property type="evidence" value="ECO:0007669"/>
    <property type="project" value="TreeGrafter"/>
</dbReference>
<reference evidence="9" key="1">
    <citation type="submission" date="2011-05" db="EMBL/GenBank/DDBJ databases">
        <authorList>
            <person name="Richards S.R."/>
            <person name="Qu J."/>
            <person name="Jiang H."/>
            <person name="Jhangiani S.N."/>
            <person name="Agravi P."/>
            <person name="Goodspeed R."/>
            <person name="Gross S."/>
            <person name="Mandapat C."/>
            <person name="Jackson L."/>
            <person name="Mathew T."/>
            <person name="Pu L."/>
            <person name="Thornton R."/>
            <person name="Saada N."/>
            <person name="Wilczek-Boney K.B."/>
            <person name="Lee S."/>
            <person name="Kovar C."/>
            <person name="Wu Y."/>
            <person name="Scherer S.E."/>
            <person name="Worley K.C."/>
            <person name="Muzny D.M."/>
            <person name="Gibbs R."/>
        </authorList>
    </citation>
    <scope>NUCLEOTIDE SEQUENCE</scope>
    <source>
        <strain evidence="9">Brora</strain>
    </source>
</reference>
<organism evidence="8 9">
    <name type="scientific">Strigamia maritima</name>
    <name type="common">European centipede</name>
    <name type="synonym">Geophilus maritimus</name>
    <dbReference type="NCBI Taxonomy" id="126957"/>
    <lineage>
        <taxon>Eukaryota</taxon>
        <taxon>Metazoa</taxon>
        <taxon>Ecdysozoa</taxon>
        <taxon>Arthropoda</taxon>
        <taxon>Myriapoda</taxon>
        <taxon>Chilopoda</taxon>
        <taxon>Pleurostigmophora</taxon>
        <taxon>Geophilomorpha</taxon>
        <taxon>Linotaeniidae</taxon>
        <taxon>Strigamia</taxon>
    </lineage>
</organism>
<keyword evidence="9" id="KW-1185">Reference proteome</keyword>
<keyword evidence="5" id="KW-0560">Oxidoreductase</keyword>
<sequence>MNQEINLIKGYSRFSLERSAVIGKNITSAVLSDVRTSQNTWLDDNDQDEKLRHKLKIIMDRVPRITRLNVHGKNNSEALQVANYGIGGHYSPHVDYFPEDPNRKKLNDVKRGGATVFPRIDAAVWPRKGSAAFWYNIRKNGTKDPMTLHGGCPVLHGTKWIGNK</sequence>
<dbReference type="InterPro" id="IPR044862">
    <property type="entry name" value="Pro_4_hyd_alph_FE2OG_OXY"/>
</dbReference>
<keyword evidence="6" id="KW-0408">Iron</keyword>
<evidence type="ECO:0000313" key="8">
    <source>
        <dbReference type="EnsemblMetazoa" id="SMAR001060-PA"/>
    </source>
</evidence>
<dbReference type="Gene3D" id="2.60.120.620">
    <property type="entry name" value="q2cbj1_9rhob like domain"/>
    <property type="match status" value="1"/>
</dbReference>
<dbReference type="InterPro" id="IPR006620">
    <property type="entry name" value="Pro_4_hyd_alph"/>
</dbReference>
<dbReference type="Proteomes" id="UP000014500">
    <property type="component" value="Unassembled WGS sequence"/>
</dbReference>
<dbReference type="EnsemblMetazoa" id="SMAR001060-RA">
    <property type="protein sequence ID" value="SMAR001060-PA"/>
    <property type="gene ID" value="SMAR001060"/>
</dbReference>
<evidence type="ECO:0000313" key="9">
    <source>
        <dbReference type="Proteomes" id="UP000014500"/>
    </source>
</evidence>
<dbReference type="eggNOG" id="KOG1591">
    <property type="taxonomic scope" value="Eukaryota"/>
</dbReference>
<keyword evidence="2" id="KW-0479">Metal-binding</keyword>
<dbReference type="InterPro" id="IPR005123">
    <property type="entry name" value="Oxoglu/Fe-dep_dioxygenase_dom"/>
</dbReference>
<evidence type="ECO:0000256" key="5">
    <source>
        <dbReference type="ARBA" id="ARBA00023002"/>
    </source>
</evidence>